<feature type="chain" id="PRO_5020215978" description="Abnormal cell migration protein 18-like fibronectin type I domain-containing protein" evidence="1">
    <location>
        <begin position="21"/>
        <end position="366"/>
    </location>
</feature>
<feature type="domain" description="Abnormal cell migration protein 18-like fibronectin type I" evidence="2">
    <location>
        <begin position="154"/>
        <end position="217"/>
    </location>
</feature>
<reference evidence="3 4" key="2">
    <citation type="journal article" date="2019" name="G3 (Bethesda)">
        <title>Hybrid Assembly of the Genome of the Entomopathogenic Nematode Steinernema carpocapsae Identifies the X-Chromosome.</title>
        <authorList>
            <person name="Serra L."/>
            <person name="Macchietto M."/>
            <person name="Macias-Munoz A."/>
            <person name="McGill C.J."/>
            <person name="Rodriguez I.M."/>
            <person name="Rodriguez B."/>
            <person name="Murad R."/>
            <person name="Mortazavi A."/>
        </authorList>
    </citation>
    <scope>NUCLEOTIDE SEQUENCE [LARGE SCALE GENOMIC DNA]</scope>
    <source>
        <strain evidence="3 4">ALL</strain>
    </source>
</reference>
<sequence length="366" mass="40582">MVTLSGLTIIFFLTLSASKAQNPIGKQRYAILQSFSGSGIHNVRYETMPNNFVDKEGKEVANTANSHKGADGKDVYDCIDVMGVVKAHGTEYERPNGRFKYRCNNGIEEVAACVGSKRTNKAIIKVGDTHDVNGFWHKCEQHPNKTVIYTEEPTCTVKNKEYHIGDEIQGAFIRMICKEDGYKIVGCYYLKGKEVVKMEPDTKAVEGDVEHHCEDNDGNIKYYAQVAGCTKNGKKYKDGDVFKANHLKYKCDNGMTDIEGCYIDEQRNMNVGQDIVEDKMVYRCYRIGGKVSYEEYACGMNKTPSCKPEPIPKTSDDVPKLGHGLKSPGFSSFSVVESIGPEKLAGGSNAVKLDLNKLLMSSQGSH</sequence>
<comment type="caution">
    <text evidence="3">The sequence shown here is derived from an EMBL/GenBank/DDBJ whole genome shotgun (WGS) entry which is preliminary data.</text>
</comment>
<dbReference type="Proteomes" id="UP000298663">
    <property type="component" value="Unassembled WGS sequence"/>
</dbReference>
<feature type="domain" description="Abnormal cell migration protein 18-like fibronectin type I" evidence="2">
    <location>
        <begin position="78"/>
        <end position="146"/>
    </location>
</feature>
<evidence type="ECO:0000313" key="3">
    <source>
        <dbReference type="EMBL" id="TKR83260.1"/>
    </source>
</evidence>
<proteinExistence type="predicted"/>
<dbReference type="InterPro" id="IPR055119">
    <property type="entry name" value="Mig18_Fn1"/>
</dbReference>
<keyword evidence="1" id="KW-0732">Signal</keyword>
<feature type="signal peptide" evidence="1">
    <location>
        <begin position="1"/>
        <end position="20"/>
    </location>
</feature>
<dbReference type="Pfam" id="PF23003">
    <property type="entry name" value="Fn1_2"/>
    <property type="match status" value="3"/>
</dbReference>
<gene>
    <name evidence="3" type="ORF">L596_016882</name>
</gene>
<feature type="domain" description="Abnormal cell migration protein 18-like fibronectin type I" evidence="2">
    <location>
        <begin position="228"/>
        <end position="290"/>
    </location>
</feature>
<evidence type="ECO:0000259" key="2">
    <source>
        <dbReference type="Pfam" id="PF23003"/>
    </source>
</evidence>
<organism evidence="3 4">
    <name type="scientific">Steinernema carpocapsae</name>
    <name type="common">Entomopathogenic nematode</name>
    <dbReference type="NCBI Taxonomy" id="34508"/>
    <lineage>
        <taxon>Eukaryota</taxon>
        <taxon>Metazoa</taxon>
        <taxon>Ecdysozoa</taxon>
        <taxon>Nematoda</taxon>
        <taxon>Chromadorea</taxon>
        <taxon>Rhabditida</taxon>
        <taxon>Tylenchina</taxon>
        <taxon>Panagrolaimomorpha</taxon>
        <taxon>Strongyloidoidea</taxon>
        <taxon>Steinernematidae</taxon>
        <taxon>Steinernema</taxon>
    </lineage>
</organism>
<name>A0A4U5NKM6_STECR</name>
<protein>
    <recommendedName>
        <fullName evidence="2">Abnormal cell migration protein 18-like fibronectin type I domain-containing protein</fullName>
    </recommendedName>
</protein>
<dbReference type="AlphaFoldDB" id="A0A4U5NKM6"/>
<dbReference type="OrthoDB" id="5856676at2759"/>
<dbReference type="PANTHER" id="PTHR35572">
    <property type="entry name" value="PROTEIN CBG04538-RELATED"/>
    <property type="match status" value="1"/>
</dbReference>
<dbReference type="EMBL" id="AZBU02000004">
    <property type="protein sequence ID" value="TKR83260.1"/>
    <property type="molecule type" value="Genomic_DNA"/>
</dbReference>
<dbReference type="STRING" id="34508.A0A4U5NKM6"/>
<accession>A0A4U5NKM6</accession>
<keyword evidence="4" id="KW-1185">Reference proteome</keyword>
<reference evidence="3 4" key="1">
    <citation type="journal article" date="2015" name="Genome Biol.">
        <title>Comparative genomics of Steinernema reveals deeply conserved gene regulatory networks.</title>
        <authorList>
            <person name="Dillman A.R."/>
            <person name="Macchietto M."/>
            <person name="Porter C.F."/>
            <person name="Rogers A."/>
            <person name="Williams B."/>
            <person name="Antoshechkin I."/>
            <person name="Lee M.M."/>
            <person name="Goodwin Z."/>
            <person name="Lu X."/>
            <person name="Lewis E.E."/>
            <person name="Goodrich-Blair H."/>
            <person name="Stock S.P."/>
            <person name="Adams B.J."/>
            <person name="Sternberg P.W."/>
            <person name="Mortazavi A."/>
        </authorList>
    </citation>
    <scope>NUCLEOTIDE SEQUENCE [LARGE SCALE GENOMIC DNA]</scope>
    <source>
        <strain evidence="3 4">ALL</strain>
    </source>
</reference>
<evidence type="ECO:0000313" key="4">
    <source>
        <dbReference type="Proteomes" id="UP000298663"/>
    </source>
</evidence>
<evidence type="ECO:0000256" key="1">
    <source>
        <dbReference type="SAM" id="SignalP"/>
    </source>
</evidence>
<dbReference type="InterPro" id="IPR040282">
    <property type="entry name" value="Mig-18-like"/>
</dbReference>